<evidence type="ECO:0000256" key="1">
    <source>
        <dbReference type="ARBA" id="ARBA00009861"/>
    </source>
</evidence>
<dbReference type="Gene3D" id="3.30.559.10">
    <property type="entry name" value="Chloramphenicol acetyltransferase-like domain"/>
    <property type="match status" value="2"/>
</dbReference>
<protein>
    <submittedName>
        <fullName evidence="4">Uncharacterized protein</fullName>
    </submittedName>
</protein>
<dbReference type="OrthoDB" id="671439at2759"/>
<sequence>MVWSYTWTCVCRGDLEGILPPVLGEASHFFPPRPSSLVQNHISFMERIWFTEGNYITRRFVFDSKAIASLKAMAANGNPKVKTSRVETLSCFIWKCFMSATKAQSSGSLKPSVLAQVMNLRQRTKPPMSDASIGNNFWYAFVMALPTDEKTELHDLGAPFLEAQVSCRMLDYLKHHEIESLNLLLPCKPCIKEDLSVPIIACQVSVFSCGGIALGLSLSHKIFDAGTAKAFLFTWASISRGDAKGIVAPALIEASQFFPPRPSSPQNYLSLMESIWFREANFITRRFVFDAKAIAALKAKATNGKTKTSRIETELHDLVNLLNEAISIYDSDYTQRLQGEAGAETIA</sequence>
<evidence type="ECO:0000256" key="3">
    <source>
        <dbReference type="ARBA" id="ARBA00023315"/>
    </source>
</evidence>
<accession>A0A9Q0JC25</accession>
<dbReference type="GO" id="GO:0016746">
    <property type="term" value="F:acyltransferase activity"/>
    <property type="evidence" value="ECO:0007669"/>
    <property type="project" value="UniProtKB-KW"/>
</dbReference>
<keyword evidence="3" id="KW-0012">Acyltransferase</keyword>
<dbReference type="Proteomes" id="UP001141552">
    <property type="component" value="Unassembled WGS sequence"/>
</dbReference>
<dbReference type="AlphaFoldDB" id="A0A9Q0JC25"/>
<feature type="non-terminal residue" evidence="4">
    <location>
        <position position="347"/>
    </location>
</feature>
<gene>
    <name evidence="4" type="ORF">Tsubulata_048806</name>
</gene>
<keyword evidence="5" id="KW-1185">Reference proteome</keyword>
<dbReference type="PANTHER" id="PTHR31623:SF20">
    <property type="entry name" value="VINORINE SYNTHASE-LIKE"/>
    <property type="match status" value="1"/>
</dbReference>
<evidence type="ECO:0000256" key="2">
    <source>
        <dbReference type="ARBA" id="ARBA00022679"/>
    </source>
</evidence>
<evidence type="ECO:0000313" key="4">
    <source>
        <dbReference type="EMBL" id="KAJ4837136.1"/>
    </source>
</evidence>
<reference evidence="4" key="1">
    <citation type="submission" date="2022-02" db="EMBL/GenBank/DDBJ databases">
        <authorList>
            <person name="Henning P.M."/>
            <person name="McCubbin A.G."/>
            <person name="Shore J.S."/>
        </authorList>
    </citation>
    <scope>NUCLEOTIDE SEQUENCE</scope>
    <source>
        <strain evidence="4">F60SS</strain>
        <tissue evidence="4">Leaves</tissue>
    </source>
</reference>
<comment type="similarity">
    <text evidence="1">Belongs to the plant acyltransferase family.</text>
</comment>
<dbReference type="Pfam" id="PF02458">
    <property type="entry name" value="Transferase"/>
    <property type="match status" value="2"/>
</dbReference>
<evidence type="ECO:0000313" key="5">
    <source>
        <dbReference type="Proteomes" id="UP001141552"/>
    </source>
</evidence>
<comment type="caution">
    <text evidence="4">The sequence shown here is derived from an EMBL/GenBank/DDBJ whole genome shotgun (WGS) entry which is preliminary data.</text>
</comment>
<dbReference type="InterPro" id="IPR023213">
    <property type="entry name" value="CAT-like_dom_sf"/>
</dbReference>
<keyword evidence="2" id="KW-0808">Transferase</keyword>
<dbReference type="EMBL" id="JAKUCV010003926">
    <property type="protein sequence ID" value="KAJ4837136.1"/>
    <property type="molecule type" value="Genomic_DNA"/>
</dbReference>
<proteinExistence type="inferred from homology"/>
<dbReference type="PANTHER" id="PTHR31623">
    <property type="entry name" value="F21J9.9"/>
    <property type="match status" value="1"/>
</dbReference>
<organism evidence="4 5">
    <name type="scientific">Turnera subulata</name>
    <dbReference type="NCBI Taxonomy" id="218843"/>
    <lineage>
        <taxon>Eukaryota</taxon>
        <taxon>Viridiplantae</taxon>
        <taxon>Streptophyta</taxon>
        <taxon>Embryophyta</taxon>
        <taxon>Tracheophyta</taxon>
        <taxon>Spermatophyta</taxon>
        <taxon>Magnoliopsida</taxon>
        <taxon>eudicotyledons</taxon>
        <taxon>Gunneridae</taxon>
        <taxon>Pentapetalae</taxon>
        <taxon>rosids</taxon>
        <taxon>fabids</taxon>
        <taxon>Malpighiales</taxon>
        <taxon>Passifloraceae</taxon>
        <taxon>Turnera</taxon>
    </lineage>
</organism>
<name>A0A9Q0JC25_9ROSI</name>
<reference evidence="4" key="2">
    <citation type="journal article" date="2023" name="Plants (Basel)">
        <title>Annotation of the Turnera subulata (Passifloraceae) Draft Genome Reveals the S-Locus Evolved after the Divergence of Turneroideae from Passifloroideae in a Stepwise Manner.</title>
        <authorList>
            <person name="Henning P.M."/>
            <person name="Roalson E.H."/>
            <person name="Mir W."/>
            <person name="McCubbin A.G."/>
            <person name="Shore J.S."/>
        </authorList>
    </citation>
    <scope>NUCLEOTIDE SEQUENCE</scope>
    <source>
        <strain evidence="4">F60SS</strain>
    </source>
</reference>